<feature type="domain" description="Protein kinase" evidence="7">
    <location>
        <begin position="65"/>
        <end position="388"/>
    </location>
</feature>
<name>A0A0A8LB08_9SACH</name>
<dbReference type="EMBL" id="CCBQ010000044">
    <property type="protein sequence ID" value="CDO95273.1"/>
    <property type="molecule type" value="Genomic_DNA"/>
</dbReference>
<dbReference type="Gene3D" id="3.30.200.20">
    <property type="entry name" value="Phosphorylase Kinase, domain 1"/>
    <property type="match status" value="1"/>
</dbReference>
<dbReference type="Proteomes" id="UP000031516">
    <property type="component" value="Unassembled WGS sequence"/>
</dbReference>
<comment type="caution">
    <text evidence="8">The sequence shown here is derived from an EMBL/GenBank/DDBJ whole genome shotgun (WGS) entry which is preliminary data.</text>
</comment>
<keyword evidence="1" id="KW-0808">Transferase</keyword>
<keyword evidence="9" id="KW-1185">Reference proteome</keyword>
<keyword evidence="4" id="KW-0067">ATP-binding</keyword>
<organism evidence="8 9">
    <name type="scientific">Kluyveromyces dobzhanskii CBS 2104</name>
    <dbReference type="NCBI Taxonomy" id="1427455"/>
    <lineage>
        <taxon>Eukaryota</taxon>
        <taxon>Fungi</taxon>
        <taxon>Dikarya</taxon>
        <taxon>Ascomycota</taxon>
        <taxon>Saccharomycotina</taxon>
        <taxon>Saccharomycetes</taxon>
        <taxon>Saccharomycetales</taxon>
        <taxon>Saccharomycetaceae</taxon>
        <taxon>Kluyveromyces</taxon>
    </lineage>
</organism>
<dbReference type="GO" id="GO:0005524">
    <property type="term" value="F:ATP binding"/>
    <property type="evidence" value="ECO:0007669"/>
    <property type="project" value="UniProtKB-KW"/>
</dbReference>
<dbReference type="GO" id="GO:0005634">
    <property type="term" value="C:nucleus"/>
    <property type="evidence" value="ECO:0007669"/>
    <property type="project" value="TreeGrafter"/>
</dbReference>
<dbReference type="InterPro" id="IPR000719">
    <property type="entry name" value="Prot_kinase_dom"/>
</dbReference>
<proteinExistence type="inferred from homology"/>
<gene>
    <name evidence="8" type="ORF">KLDO_g3520</name>
</gene>
<dbReference type="AlphaFoldDB" id="A0A0A8LB08"/>
<dbReference type="PANTHER" id="PTHR11042">
    <property type="entry name" value="EUKARYOTIC TRANSLATION INITIATION FACTOR 2-ALPHA KINASE EIF2-ALPHA KINASE -RELATED"/>
    <property type="match status" value="1"/>
</dbReference>
<dbReference type="SUPFAM" id="SSF56112">
    <property type="entry name" value="Protein kinase-like (PK-like)"/>
    <property type="match status" value="1"/>
</dbReference>
<dbReference type="PROSITE" id="PS50011">
    <property type="entry name" value="PROTEIN_KINASE_DOM"/>
    <property type="match status" value="1"/>
</dbReference>
<keyword evidence="6" id="KW-0472">Membrane</keyword>
<keyword evidence="6" id="KW-0812">Transmembrane</keyword>
<reference evidence="8 9" key="1">
    <citation type="submission" date="2014-03" db="EMBL/GenBank/DDBJ databases">
        <title>The genome of Kluyveromyces dobzhanskii.</title>
        <authorList>
            <person name="Nystedt B."/>
            <person name="Astrom S."/>
        </authorList>
    </citation>
    <scope>NUCLEOTIDE SEQUENCE [LARGE SCALE GENOMIC DNA]</scope>
    <source>
        <strain evidence="8 9">CBS 2104</strain>
    </source>
</reference>
<evidence type="ECO:0000259" key="7">
    <source>
        <dbReference type="PROSITE" id="PS50011"/>
    </source>
</evidence>
<evidence type="ECO:0000313" key="8">
    <source>
        <dbReference type="EMBL" id="CDO95273.1"/>
    </source>
</evidence>
<accession>A0A0A8LB08</accession>
<keyword evidence="6" id="KW-1133">Transmembrane helix</keyword>
<dbReference type="OrthoDB" id="1405469at2759"/>
<dbReference type="GO" id="GO:0004672">
    <property type="term" value="F:protein kinase activity"/>
    <property type="evidence" value="ECO:0007669"/>
    <property type="project" value="InterPro"/>
</dbReference>
<sequence>MSLVVYTQDRESGPGEGQVVVYNQAYFEYLQEEDNYARVDDAGTGRRNSRIPEDIFVQGYYQRFFKQVGVLGNGSRAVVYKVKHMLLENELGTFALKKICIGDDMHWLYRCLKEVKLLNRLTEESSHLITYNHVWLERCPVESLILTQTDGTSLNLDIPTTMPYMFILQQFCSGGNLEDTVQYEVFNRISGSESRLERRKKLLNKKKLQLGLTTRQIISIANDIATGLRQLHSLRIIHRDLKPSNCLLLEEYDRTDSDKFPKCVIGDFGESQLYGQLRDATGSTGTLEFVAPELTKGAQFSFKSDIYAFGMILYFVIIGQLPFNSKDMSAIKYEINELSFDPEAMAKTHHTLNLVPIDPALFNLVCEMLNHSPSLRPDLSQIEYQLGLLSRRINKTINKEPEWKPSQFRFVTLYALLIALTLTTLNYSNWVWWKYAVLFITGLCYNLNQEAGNIDLQTVLIASTLISMISIYA</sequence>
<feature type="transmembrane region" description="Helical" evidence="6">
    <location>
        <begin position="306"/>
        <end position="323"/>
    </location>
</feature>
<evidence type="ECO:0000256" key="2">
    <source>
        <dbReference type="ARBA" id="ARBA00022741"/>
    </source>
</evidence>
<dbReference type="Gene3D" id="1.10.510.10">
    <property type="entry name" value="Transferase(Phosphotransferase) domain 1"/>
    <property type="match status" value="1"/>
</dbReference>
<dbReference type="InterPro" id="IPR050339">
    <property type="entry name" value="CC_SR_Kinase"/>
</dbReference>
<dbReference type="InterPro" id="IPR011009">
    <property type="entry name" value="Kinase-like_dom_sf"/>
</dbReference>
<dbReference type="PROSITE" id="PS00108">
    <property type="entry name" value="PROTEIN_KINASE_ST"/>
    <property type="match status" value="1"/>
</dbReference>
<dbReference type="PANTHER" id="PTHR11042:SF138">
    <property type="entry name" value="SERINE_THREONINE-PROTEIN KINASE IKS1-RELATED"/>
    <property type="match status" value="1"/>
</dbReference>
<evidence type="ECO:0000256" key="4">
    <source>
        <dbReference type="ARBA" id="ARBA00022840"/>
    </source>
</evidence>
<dbReference type="SMART" id="SM00220">
    <property type="entry name" value="S_TKc"/>
    <property type="match status" value="1"/>
</dbReference>
<dbReference type="Pfam" id="PF00069">
    <property type="entry name" value="Pkinase"/>
    <property type="match status" value="1"/>
</dbReference>
<keyword evidence="3" id="KW-0418">Kinase</keyword>
<feature type="transmembrane region" description="Helical" evidence="6">
    <location>
        <begin position="408"/>
        <end position="425"/>
    </location>
</feature>
<keyword evidence="2" id="KW-0547">Nucleotide-binding</keyword>
<evidence type="ECO:0000256" key="5">
    <source>
        <dbReference type="ARBA" id="ARBA00037982"/>
    </source>
</evidence>
<evidence type="ECO:0000256" key="1">
    <source>
        <dbReference type="ARBA" id="ARBA00022679"/>
    </source>
</evidence>
<evidence type="ECO:0000256" key="3">
    <source>
        <dbReference type="ARBA" id="ARBA00022777"/>
    </source>
</evidence>
<evidence type="ECO:0000313" key="9">
    <source>
        <dbReference type="Proteomes" id="UP000031516"/>
    </source>
</evidence>
<dbReference type="InterPro" id="IPR008271">
    <property type="entry name" value="Ser/Thr_kinase_AS"/>
</dbReference>
<protein>
    <submittedName>
        <fullName evidence="8">WGS project CCBQ000000000 data, contig 00272</fullName>
    </submittedName>
</protein>
<comment type="similarity">
    <text evidence="5">Belongs to the protein kinase superfamily. Ser/Thr protein kinase family. GCN2 subfamily.</text>
</comment>
<evidence type="ECO:0000256" key="6">
    <source>
        <dbReference type="SAM" id="Phobius"/>
    </source>
</evidence>
<dbReference type="GO" id="GO:0005737">
    <property type="term" value="C:cytoplasm"/>
    <property type="evidence" value="ECO:0007669"/>
    <property type="project" value="TreeGrafter"/>
</dbReference>